<dbReference type="Gene3D" id="3.40.1350.10">
    <property type="match status" value="1"/>
</dbReference>
<dbReference type="EMBL" id="UINC01185012">
    <property type="protein sequence ID" value="SVD96509.1"/>
    <property type="molecule type" value="Genomic_DNA"/>
</dbReference>
<sequence length="195" mass="22877">MDLYKVKNNKLEQVDIESFKLEKDIQSLVEKNLDTLFDLELVRTEFSIGEFRLDTLCFDNENNSFVIVEYKKGSSYSVIDQGYSYLSVMLNNKSDFILEYIEQTGKSIKKDDIDWSQSRIIFISQSFNSYQKNSVNFKDVPFELWEIRKFSDNTISLNQHRSSSKESIQKIESGKNDIIQDVNKEVKVLDEEKSK</sequence>
<reference evidence="1" key="1">
    <citation type="submission" date="2018-05" db="EMBL/GenBank/DDBJ databases">
        <authorList>
            <person name="Lanie J.A."/>
            <person name="Ng W.-L."/>
            <person name="Kazmierczak K.M."/>
            <person name="Andrzejewski T.M."/>
            <person name="Davidsen T.M."/>
            <person name="Wayne K.J."/>
            <person name="Tettelin H."/>
            <person name="Glass J.I."/>
            <person name="Rusch D."/>
            <person name="Podicherti R."/>
            <person name="Tsui H.-C.T."/>
            <person name="Winkler M.E."/>
        </authorList>
    </citation>
    <scope>NUCLEOTIDE SEQUENCE</scope>
</reference>
<organism evidence="1">
    <name type="scientific">marine metagenome</name>
    <dbReference type="NCBI Taxonomy" id="408172"/>
    <lineage>
        <taxon>unclassified sequences</taxon>
        <taxon>metagenomes</taxon>
        <taxon>ecological metagenomes</taxon>
    </lineage>
</organism>
<proteinExistence type="predicted"/>
<evidence type="ECO:0008006" key="2">
    <source>
        <dbReference type="Google" id="ProtNLM"/>
    </source>
</evidence>
<gene>
    <name evidence="1" type="ORF">METZ01_LOCUS449363</name>
</gene>
<accession>A0A382ZMQ2</accession>
<dbReference type="AlphaFoldDB" id="A0A382ZMQ2"/>
<dbReference type="InterPro" id="IPR011856">
    <property type="entry name" value="tRNA_endonuc-like_dom_sf"/>
</dbReference>
<evidence type="ECO:0000313" key="1">
    <source>
        <dbReference type="EMBL" id="SVD96509.1"/>
    </source>
</evidence>
<name>A0A382ZMQ2_9ZZZZ</name>
<dbReference type="GO" id="GO:0003676">
    <property type="term" value="F:nucleic acid binding"/>
    <property type="evidence" value="ECO:0007669"/>
    <property type="project" value="InterPro"/>
</dbReference>
<protein>
    <recommendedName>
        <fullName evidence="2">DUF5655 domain-containing protein</fullName>
    </recommendedName>
</protein>